<reference evidence="9 10" key="1">
    <citation type="submission" date="2019-07" db="EMBL/GenBank/DDBJ databases">
        <title>Flavobacterium sp. nov., isolated from glacier ice.</title>
        <authorList>
            <person name="Liu Q."/>
            <person name="Xin Y.-H."/>
        </authorList>
    </citation>
    <scope>NUCLEOTIDE SEQUENCE [LARGE SCALE GENOMIC DNA]</scope>
    <source>
        <strain evidence="9 10">ZT4R6</strain>
    </source>
</reference>
<keyword evidence="6" id="KW-0456">Lyase</keyword>
<feature type="transmembrane region" description="Helical" evidence="7">
    <location>
        <begin position="66"/>
        <end position="84"/>
    </location>
</feature>
<proteinExistence type="predicted"/>
<feature type="transmembrane region" description="Helical" evidence="7">
    <location>
        <begin position="151"/>
        <end position="170"/>
    </location>
</feature>
<feature type="domain" description="HTTM-like" evidence="8">
    <location>
        <begin position="6"/>
        <end position="264"/>
    </location>
</feature>
<keyword evidence="4 7" id="KW-0472">Membrane</keyword>
<dbReference type="RefSeq" id="WP_143374326.1">
    <property type="nucleotide sequence ID" value="NZ_VJVZ01000010.1"/>
</dbReference>
<comment type="subcellular location">
    <subcellularLocation>
        <location evidence="1">Endomembrane system</location>
        <topology evidence="1">Multi-pass membrane protein</topology>
    </subcellularLocation>
</comment>
<dbReference type="PANTHER" id="PTHR12639:SF7">
    <property type="entry name" value="HTTM DOMAIN-CONTAINING PROTEIN"/>
    <property type="match status" value="1"/>
</dbReference>
<dbReference type="InterPro" id="IPR011020">
    <property type="entry name" value="HTTM-like"/>
</dbReference>
<evidence type="ECO:0000256" key="1">
    <source>
        <dbReference type="ARBA" id="ARBA00004127"/>
    </source>
</evidence>
<evidence type="ECO:0000313" key="9">
    <source>
        <dbReference type="EMBL" id="TRW23113.1"/>
    </source>
</evidence>
<feature type="transmembrane region" description="Helical" evidence="7">
    <location>
        <begin position="12"/>
        <end position="30"/>
    </location>
</feature>
<dbReference type="SMART" id="SM00752">
    <property type="entry name" value="HTTM"/>
    <property type="match status" value="1"/>
</dbReference>
<name>A0A552UY20_9FLAO</name>
<feature type="transmembrane region" description="Helical" evidence="7">
    <location>
        <begin position="241"/>
        <end position="260"/>
    </location>
</feature>
<dbReference type="Proteomes" id="UP000320643">
    <property type="component" value="Unassembled WGS sequence"/>
</dbReference>
<dbReference type="GO" id="GO:0019842">
    <property type="term" value="F:vitamin binding"/>
    <property type="evidence" value="ECO:0007669"/>
    <property type="project" value="TreeGrafter"/>
</dbReference>
<evidence type="ECO:0000256" key="7">
    <source>
        <dbReference type="SAM" id="Phobius"/>
    </source>
</evidence>
<dbReference type="AlphaFoldDB" id="A0A552UY20"/>
<keyword evidence="2 7" id="KW-0812">Transmembrane</keyword>
<evidence type="ECO:0000256" key="5">
    <source>
        <dbReference type="ARBA" id="ARBA00023157"/>
    </source>
</evidence>
<dbReference type="InterPro" id="IPR007782">
    <property type="entry name" value="VKG_COase"/>
</dbReference>
<protein>
    <submittedName>
        <fullName evidence="9">HTTM domain-containing protein</fullName>
    </submittedName>
</protein>
<feature type="transmembrane region" description="Helical" evidence="7">
    <location>
        <begin position="112"/>
        <end position="130"/>
    </location>
</feature>
<accession>A0A552UY20</accession>
<evidence type="ECO:0000256" key="4">
    <source>
        <dbReference type="ARBA" id="ARBA00023136"/>
    </source>
</evidence>
<evidence type="ECO:0000256" key="2">
    <source>
        <dbReference type="ARBA" id="ARBA00022692"/>
    </source>
</evidence>
<evidence type="ECO:0000313" key="10">
    <source>
        <dbReference type="Proteomes" id="UP000320643"/>
    </source>
</evidence>
<evidence type="ECO:0000256" key="6">
    <source>
        <dbReference type="ARBA" id="ARBA00023239"/>
    </source>
</evidence>
<feature type="transmembrane region" description="Helical" evidence="7">
    <location>
        <begin position="292"/>
        <end position="309"/>
    </location>
</feature>
<dbReference type="GO" id="GO:0012505">
    <property type="term" value="C:endomembrane system"/>
    <property type="evidence" value="ECO:0007669"/>
    <property type="project" value="UniProtKB-SubCell"/>
</dbReference>
<dbReference type="OrthoDB" id="341137at2"/>
<sequence>MRLQFTKRTDNAPLIAFRILFGLLLAWNCVDYLTNGTINKIYIKPKVTLTFIGFEWLQPPSGNGMYWYYGLMAVSALGIAAGLLYRYSLGLFTFLFAGTYFMQKTIYNNHHYFLLLLCIIMLVLPANRYASLDSYHKPSIKRYSMPQWYSWVFILQIAILYFFASMAKLYPDWLNGTVTGIIVGKFNISWLNFLLHNRYFHLFVAYGGILFDLLIVPLLLIKKTRKTAAILSVGFHTFNWLTLNIGIFPFLSLSYLVFFFPPDEIRKFFFRKKPALQDIKEPETLQNTNNKLLRYFFIPYFIIQLALPVRHLFIKGDVIWTEEGHRLSWRMMLRLKKGTLTYKVIDKKTGEDLHYKLSDDFTPLQIKYLPGRADMIWQAAQIIKAGYAKNSRDVAVYAISSVALNHHPSKAFTNPETDLGSVNWNYFGHNNWVLLYDDYSQ</sequence>
<gene>
    <name evidence="9" type="ORF">FMM05_15595</name>
</gene>
<keyword evidence="5" id="KW-1015">Disulfide bond</keyword>
<dbReference type="EMBL" id="VJVZ01000010">
    <property type="protein sequence ID" value="TRW23113.1"/>
    <property type="molecule type" value="Genomic_DNA"/>
</dbReference>
<evidence type="ECO:0000256" key="3">
    <source>
        <dbReference type="ARBA" id="ARBA00022989"/>
    </source>
</evidence>
<dbReference type="Pfam" id="PF22777">
    <property type="entry name" value="VKGC_lumenal_dom"/>
    <property type="match status" value="1"/>
</dbReference>
<organism evidence="9 10">
    <name type="scientific">Flavobacterium zepuense</name>
    <dbReference type="NCBI Taxonomy" id="2593302"/>
    <lineage>
        <taxon>Bacteria</taxon>
        <taxon>Pseudomonadati</taxon>
        <taxon>Bacteroidota</taxon>
        <taxon>Flavobacteriia</taxon>
        <taxon>Flavobacteriales</taxon>
        <taxon>Flavobacteriaceae</taxon>
        <taxon>Flavobacterium</taxon>
    </lineage>
</organism>
<dbReference type="GO" id="GO:0008488">
    <property type="term" value="F:gamma-glutamyl carboxylase activity"/>
    <property type="evidence" value="ECO:0007669"/>
    <property type="project" value="InterPro"/>
</dbReference>
<evidence type="ECO:0000259" key="8">
    <source>
        <dbReference type="SMART" id="SM00752"/>
    </source>
</evidence>
<dbReference type="InterPro" id="IPR053935">
    <property type="entry name" value="VKGC_lumenal_dom"/>
</dbReference>
<keyword evidence="10" id="KW-1185">Reference proteome</keyword>
<dbReference type="PANTHER" id="PTHR12639">
    <property type="entry name" value="VITAMIN K-DEPENDENT GAMMA-CARBOXYLASE"/>
    <property type="match status" value="1"/>
</dbReference>
<comment type="caution">
    <text evidence="9">The sequence shown here is derived from an EMBL/GenBank/DDBJ whole genome shotgun (WGS) entry which is preliminary data.</text>
</comment>
<keyword evidence="3 7" id="KW-1133">Transmembrane helix</keyword>
<dbReference type="InterPro" id="IPR053934">
    <property type="entry name" value="HTTM_dom"/>
</dbReference>
<dbReference type="Pfam" id="PF05090">
    <property type="entry name" value="HTTM"/>
    <property type="match status" value="1"/>
</dbReference>
<feature type="transmembrane region" description="Helical" evidence="7">
    <location>
        <begin position="199"/>
        <end position="221"/>
    </location>
</feature>